<dbReference type="RefSeq" id="WP_010410007.1">
    <property type="nucleotide sequence ID" value="NZ_MCRM02000001.1"/>
</dbReference>
<dbReference type="EMBL" id="MCRM02000001">
    <property type="protein sequence ID" value="PNV77015.1"/>
    <property type="molecule type" value="Genomic_DNA"/>
</dbReference>
<dbReference type="Proteomes" id="UP000094669">
    <property type="component" value="Unassembled WGS sequence"/>
</dbReference>
<feature type="chain" id="PRO_5046365365" evidence="1">
    <location>
        <begin position="29"/>
        <end position="345"/>
    </location>
</feature>
<keyword evidence="1" id="KW-0732">Signal</keyword>
<keyword evidence="3" id="KW-1185">Reference proteome</keyword>
<feature type="signal peptide" evidence="1">
    <location>
        <begin position="1"/>
        <end position="28"/>
    </location>
</feature>
<accession>A0ABX4YP58</accession>
<sequence>MIFGEKSKNLAHFLLTAALLAASSATFAQTENFISREDRPHPSSGLDLSQEGILDSSNIHQAEVDSVLAEGISYSDAQRVADFPELLDLLNSESVHKKKIFASKSLLQRIESPRTAMSGSAFDQKSDFGNPLLFAFKNSESVKRFGSGCGHDRFDSLVGSSSSLRKKRKKTTGLALMDQLLSATTSGGDSIVCPALISQGAELSCADLFWKPRSTSAVHFPEGGGFATARRQWFSLGKNALVAMRIRSAAAGSWSDMISPEGRRAKGSLILFPGARQTRQAGPPTYSCEKCGGSGVEDSRYDFNSLALPSSPIGFPPRENKWTGPSPILEITVLCSVSSERSIAA</sequence>
<evidence type="ECO:0000313" key="3">
    <source>
        <dbReference type="Proteomes" id="UP000094669"/>
    </source>
</evidence>
<name>A0ABX4YP58_9LEPT</name>
<protein>
    <submittedName>
        <fullName evidence="2">Uncharacterized protein</fullName>
    </submittedName>
</protein>
<gene>
    <name evidence="2" type="ORF">BES34_001725</name>
</gene>
<organism evidence="2 3">
    <name type="scientific">Leptospira inadai serovar Lyme</name>
    <dbReference type="NCBI Taxonomy" id="293084"/>
    <lineage>
        <taxon>Bacteria</taxon>
        <taxon>Pseudomonadati</taxon>
        <taxon>Spirochaetota</taxon>
        <taxon>Spirochaetia</taxon>
        <taxon>Leptospirales</taxon>
        <taxon>Leptospiraceae</taxon>
        <taxon>Leptospira</taxon>
    </lineage>
</organism>
<reference evidence="2" key="1">
    <citation type="submission" date="2018-01" db="EMBL/GenBank/DDBJ databases">
        <title>Genomic characterization of Leptospira inadai serogroup Lyme isolated from captured rat in Brazil and comparative analysis with human reference strain.</title>
        <authorList>
            <person name="Moreno L.Z."/>
            <person name="Loureiro A.P."/>
            <person name="Miraglia F."/>
            <person name="Kremer F.S."/>
            <person name="Eslabao M.R."/>
            <person name="Dellagostin O.A."/>
            <person name="Lilenbaum W."/>
            <person name="Moreno A.M."/>
        </authorList>
    </citation>
    <scope>NUCLEOTIDE SEQUENCE [LARGE SCALE GENOMIC DNA]</scope>
    <source>
        <strain evidence="2">M34/99</strain>
    </source>
</reference>
<evidence type="ECO:0000256" key="1">
    <source>
        <dbReference type="SAM" id="SignalP"/>
    </source>
</evidence>
<evidence type="ECO:0000313" key="2">
    <source>
        <dbReference type="EMBL" id="PNV77015.1"/>
    </source>
</evidence>
<proteinExistence type="predicted"/>
<comment type="caution">
    <text evidence="2">The sequence shown here is derived from an EMBL/GenBank/DDBJ whole genome shotgun (WGS) entry which is preliminary data.</text>
</comment>